<dbReference type="Proteomes" id="UP000805704">
    <property type="component" value="Chromosome 21"/>
</dbReference>
<gene>
    <name evidence="1" type="ORF">GBF38_005182</name>
</gene>
<evidence type="ECO:0000313" key="2">
    <source>
        <dbReference type="Proteomes" id="UP000805704"/>
    </source>
</evidence>
<dbReference type="EMBL" id="CM024809">
    <property type="protein sequence ID" value="KAG8006051.1"/>
    <property type="molecule type" value="Genomic_DNA"/>
</dbReference>
<comment type="caution">
    <text evidence="1">The sequence shown here is derived from an EMBL/GenBank/DDBJ whole genome shotgun (WGS) entry which is preliminary data.</text>
</comment>
<organism evidence="1 2">
    <name type="scientific">Nibea albiflora</name>
    <name type="common">Yellow drum</name>
    <name type="synonym">Corvina albiflora</name>
    <dbReference type="NCBI Taxonomy" id="240163"/>
    <lineage>
        <taxon>Eukaryota</taxon>
        <taxon>Metazoa</taxon>
        <taxon>Chordata</taxon>
        <taxon>Craniata</taxon>
        <taxon>Vertebrata</taxon>
        <taxon>Euteleostomi</taxon>
        <taxon>Actinopterygii</taxon>
        <taxon>Neopterygii</taxon>
        <taxon>Teleostei</taxon>
        <taxon>Neoteleostei</taxon>
        <taxon>Acanthomorphata</taxon>
        <taxon>Eupercaria</taxon>
        <taxon>Sciaenidae</taxon>
        <taxon>Nibea</taxon>
    </lineage>
</organism>
<reference evidence="1" key="1">
    <citation type="submission" date="2020-04" db="EMBL/GenBank/DDBJ databases">
        <title>A chromosome-scale assembly and high-density genetic map of the yellow drum (Nibea albiflora) genome.</title>
        <authorList>
            <person name="Xu D."/>
            <person name="Zhang W."/>
            <person name="Chen R."/>
            <person name="Tan P."/>
            <person name="Wang L."/>
            <person name="Song H."/>
            <person name="Tian L."/>
            <person name="Zhu Q."/>
            <person name="Wang B."/>
        </authorList>
    </citation>
    <scope>NUCLEOTIDE SEQUENCE</scope>
    <source>
        <strain evidence="1">ZJHYS-2018</strain>
    </source>
</reference>
<accession>A0ACB7EZ35</accession>
<name>A0ACB7EZ35_NIBAL</name>
<feature type="non-terminal residue" evidence="1">
    <location>
        <position position="1"/>
    </location>
</feature>
<sequence>VCLFTHLQEIEKAHHKLLKTLTEPAANQESEDQQCPSATVSRTPSLDRGTGDGKRELNLHRKLNDPADDDRVCTNLLPRTQPGKEGSPAEPKIQSTGF</sequence>
<evidence type="ECO:0000313" key="1">
    <source>
        <dbReference type="EMBL" id="KAG8006051.1"/>
    </source>
</evidence>
<keyword evidence="2" id="KW-1185">Reference proteome</keyword>
<proteinExistence type="predicted"/>
<protein>
    <submittedName>
        <fullName evidence="1">Uncharacterized protein</fullName>
    </submittedName>
</protein>